<accession>A0ABU6JBD9</accession>
<dbReference type="EMBL" id="JAWIIV010000011">
    <property type="protein sequence ID" value="MEC4720464.1"/>
    <property type="molecule type" value="Genomic_DNA"/>
</dbReference>
<organism evidence="1 2">
    <name type="scientific">Noviherbaspirillum album</name>
    <dbReference type="NCBI Taxonomy" id="3080276"/>
    <lineage>
        <taxon>Bacteria</taxon>
        <taxon>Pseudomonadati</taxon>
        <taxon>Pseudomonadota</taxon>
        <taxon>Betaproteobacteria</taxon>
        <taxon>Burkholderiales</taxon>
        <taxon>Oxalobacteraceae</taxon>
        <taxon>Noviherbaspirillum</taxon>
    </lineage>
</organism>
<name>A0ABU6JBD9_9BURK</name>
<gene>
    <name evidence="1" type="ORF">RY831_14980</name>
</gene>
<reference evidence="1 2" key="1">
    <citation type="submission" date="2023-10" db="EMBL/GenBank/DDBJ databases">
        <title>Noviherbaspirillum sp. CPCC 100848 genome assembly.</title>
        <authorList>
            <person name="Li X.Y."/>
            <person name="Fang X.M."/>
        </authorList>
    </citation>
    <scope>NUCLEOTIDE SEQUENCE [LARGE SCALE GENOMIC DNA]</scope>
    <source>
        <strain evidence="1 2">CPCC 100848</strain>
    </source>
</reference>
<sequence length="136" mass="15712">MEQLEVEKQPWARSCNRSIDPVTIIDLLGYVAFCAKKSEVLEAAGFADQNCEFELLYDFVLDALGAPPHNKAVSRGDKTLYFTRHPFYEIFFSDYLLQEPHQNMSLEYVVSLIKDRLEEDDVSLYTNEAEGHRLWG</sequence>
<dbReference type="Proteomes" id="UP001352263">
    <property type="component" value="Unassembled WGS sequence"/>
</dbReference>
<proteinExistence type="predicted"/>
<keyword evidence="2" id="KW-1185">Reference proteome</keyword>
<dbReference type="RefSeq" id="WP_326507182.1">
    <property type="nucleotide sequence ID" value="NZ_JAWIIV010000011.1"/>
</dbReference>
<protein>
    <submittedName>
        <fullName evidence="1">Uncharacterized protein</fullName>
    </submittedName>
</protein>
<evidence type="ECO:0000313" key="2">
    <source>
        <dbReference type="Proteomes" id="UP001352263"/>
    </source>
</evidence>
<comment type="caution">
    <text evidence="1">The sequence shown here is derived from an EMBL/GenBank/DDBJ whole genome shotgun (WGS) entry which is preliminary data.</text>
</comment>
<evidence type="ECO:0000313" key="1">
    <source>
        <dbReference type="EMBL" id="MEC4720464.1"/>
    </source>
</evidence>